<dbReference type="Proteomes" id="UP001583177">
    <property type="component" value="Unassembled WGS sequence"/>
</dbReference>
<comment type="caution">
    <text evidence="4">The sequence shown here is derived from an EMBL/GenBank/DDBJ whole genome shotgun (WGS) entry which is preliminary data.</text>
</comment>
<dbReference type="PRINTS" id="PR00301">
    <property type="entry name" value="HEATSHOCK70"/>
</dbReference>
<evidence type="ECO:0000256" key="2">
    <source>
        <dbReference type="ARBA" id="ARBA00022840"/>
    </source>
</evidence>
<evidence type="ECO:0000256" key="3">
    <source>
        <dbReference type="SAM" id="SignalP"/>
    </source>
</evidence>
<dbReference type="SUPFAM" id="SSF53067">
    <property type="entry name" value="Actin-like ATPase domain"/>
    <property type="match status" value="2"/>
</dbReference>
<organism evidence="4 5">
    <name type="scientific">Diaporthe australafricana</name>
    <dbReference type="NCBI Taxonomy" id="127596"/>
    <lineage>
        <taxon>Eukaryota</taxon>
        <taxon>Fungi</taxon>
        <taxon>Dikarya</taxon>
        <taxon>Ascomycota</taxon>
        <taxon>Pezizomycotina</taxon>
        <taxon>Sordariomycetes</taxon>
        <taxon>Sordariomycetidae</taxon>
        <taxon>Diaporthales</taxon>
        <taxon>Diaporthaceae</taxon>
        <taxon>Diaporthe</taxon>
    </lineage>
</organism>
<feature type="chain" id="PRO_5045949375" evidence="3">
    <location>
        <begin position="30"/>
        <end position="292"/>
    </location>
</feature>
<dbReference type="Gene3D" id="3.30.30.30">
    <property type="match status" value="1"/>
</dbReference>
<evidence type="ECO:0000313" key="4">
    <source>
        <dbReference type="EMBL" id="KAL1860351.1"/>
    </source>
</evidence>
<reference evidence="4 5" key="1">
    <citation type="journal article" date="2024" name="IMA Fungus">
        <title>IMA Genome - F19 : A genome assembly and annotation guide to empower mycologists, including annotated draft genome sequences of Ceratocystis pirilliformis, Diaporthe australafricana, Fusarium ophioides, Paecilomyces lecythidis, and Sporothrix stenoceras.</title>
        <authorList>
            <person name="Aylward J."/>
            <person name="Wilson A.M."/>
            <person name="Visagie C.M."/>
            <person name="Spraker J."/>
            <person name="Barnes I."/>
            <person name="Buitendag C."/>
            <person name="Ceriani C."/>
            <person name="Del Mar Angel L."/>
            <person name="du Plessis D."/>
            <person name="Fuchs T."/>
            <person name="Gasser K."/>
            <person name="Kramer D."/>
            <person name="Li W."/>
            <person name="Munsamy K."/>
            <person name="Piso A."/>
            <person name="Price J.L."/>
            <person name="Sonnekus B."/>
            <person name="Thomas C."/>
            <person name="van der Nest A."/>
            <person name="van Dijk A."/>
            <person name="van Heerden A."/>
            <person name="van Vuuren N."/>
            <person name="Yilmaz N."/>
            <person name="Duong T.A."/>
            <person name="van der Merwe N.A."/>
            <person name="Wingfield M.J."/>
            <person name="Wingfield B.D."/>
        </authorList>
    </citation>
    <scope>NUCLEOTIDE SEQUENCE [LARGE SCALE GENOMIC DNA]</scope>
    <source>
        <strain evidence="4 5">CMW 18300</strain>
    </source>
</reference>
<dbReference type="Gene3D" id="3.90.640.10">
    <property type="entry name" value="Actin, Chain A, domain 4"/>
    <property type="match status" value="1"/>
</dbReference>
<keyword evidence="5" id="KW-1185">Reference proteome</keyword>
<dbReference type="InterPro" id="IPR013126">
    <property type="entry name" value="Hsp_70_fam"/>
</dbReference>
<keyword evidence="2" id="KW-0067">ATP-binding</keyword>
<evidence type="ECO:0000256" key="1">
    <source>
        <dbReference type="ARBA" id="ARBA00022741"/>
    </source>
</evidence>
<proteinExistence type="predicted"/>
<dbReference type="Gene3D" id="3.30.420.40">
    <property type="match status" value="2"/>
</dbReference>
<keyword evidence="1" id="KW-0547">Nucleotide-binding</keyword>
<dbReference type="PANTHER" id="PTHR19375">
    <property type="entry name" value="HEAT SHOCK PROTEIN 70KDA"/>
    <property type="match status" value="1"/>
</dbReference>
<dbReference type="Pfam" id="PF00012">
    <property type="entry name" value="HSP70"/>
    <property type="match status" value="1"/>
</dbReference>
<evidence type="ECO:0000313" key="5">
    <source>
        <dbReference type="Proteomes" id="UP001583177"/>
    </source>
</evidence>
<name>A0ABR3WF31_9PEZI</name>
<gene>
    <name evidence="4" type="ORF">Daus18300_009264</name>
</gene>
<dbReference type="EMBL" id="JAWRVE010000093">
    <property type="protein sequence ID" value="KAL1860351.1"/>
    <property type="molecule type" value="Genomic_DNA"/>
</dbReference>
<sequence>MSLKQKKTAWSLSFIVLCVAAVMVPRCHAYPPQAQHYAVGDGTVIGIDIGSANSRVGILSNDILDILDQIPSCVAFTDQGILIGSSQYRLVIIYSQVPRANWVNSPTEAQKEIHKHPSQTICNVRALLGRDWSDPVLQDIIKTLPYRVKEESGKPVIAVEMQGEEHIFTPEHIAGLVMGNLRDTAAKLVDDDVRHAVVAVPTSFNVQQRQAIKDAGATVGLNVLRTVNESTAAAMAYELDRPDHEQNVVVLDMGASKTDVTVLNIDQGVFEVFATASVPMGGDWFNQRFAQQ</sequence>
<feature type="signal peptide" evidence="3">
    <location>
        <begin position="1"/>
        <end position="29"/>
    </location>
</feature>
<keyword evidence="3" id="KW-0732">Signal</keyword>
<dbReference type="InterPro" id="IPR043129">
    <property type="entry name" value="ATPase_NBD"/>
</dbReference>
<protein>
    <submittedName>
        <fullName evidence="4">Uncharacterized protein</fullName>
    </submittedName>
</protein>
<accession>A0ABR3WF31</accession>